<gene>
    <name evidence="1" type="ORF">B2A_04760</name>
</gene>
<organism evidence="1">
    <name type="scientific">mine drainage metagenome</name>
    <dbReference type="NCBI Taxonomy" id="410659"/>
    <lineage>
        <taxon>unclassified sequences</taxon>
        <taxon>metagenomes</taxon>
        <taxon>ecological metagenomes</taxon>
    </lineage>
</organism>
<dbReference type="EMBL" id="AUZZ01003231">
    <property type="protein sequence ID" value="EQD57515.1"/>
    <property type="molecule type" value="Genomic_DNA"/>
</dbReference>
<proteinExistence type="predicted"/>
<sequence length="69" mass="7748">MGLIRIQNVMSNELAKRVFLSRPPEPPPEFLLNDPTDSIFIGITRRFAVPLTWTFATLTNPHISVVGIT</sequence>
<name>T1BU93_9ZZZZ</name>
<evidence type="ECO:0000313" key="1">
    <source>
        <dbReference type="EMBL" id="EQD57515.1"/>
    </source>
</evidence>
<protein>
    <submittedName>
        <fullName evidence="1">Uncharacterized protein</fullName>
    </submittedName>
</protein>
<feature type="non-terminal residue" evidence="1">
    <location>
        <position position="69"/>
    </location>
</feature>
<comment type="caution">
    <text evidence="1">The sequence shown here is derived from an EMBL/GenBank/DDBJ whole genome shotgun (WGS) entry which is preliminary data.</text>
</comment>
<reference evidence="1" key="1">
    <citation type="submission" date="2013-08" db="EMBL/GenBank/DDBJ databases">
        <authorList>
            <person name="Mendez C."/>
            <person name="Richter M."/>
            <person name="Ferrer M."/>
            <person name="Sanchez J."/>
        </authorList>
    </citation>
    <scope>NUCLEOTIDE SEQUENCE</scope>
</reference>
<reference evidence="1" key="2">
    <citation type="journal article" date="2014" name="ISME J.">
        <title>Microbial stratification in low pH oxic and suboxic macroscopic growths along an acid mine drainage.</title>
        <authorList>
            <person name="Mendez-Garcia C."/>
            <person name="Mesa V."/>
            <person name="Sprenger R.R."/>
            <person name="Richter M."/>
            <person name="Diez M.S."/>
            <person name="Solano J."/>
            <person name="Bargiela R."/>
            <person name="Golyshina O.V."/>
            <person name="Manteca A."/>
            <person name="Ramos J.L."/>
            <person name="Gallego J.R."/>
            <person name="Llorente I."/>
            <person name="Martins Dos Santos V.A."/>
            <person name="Jensen O.N."/>
            <person name="Pelaez A.I."/>
            <person name="Sanchez J."/>
            <person name="Ferrer M."/>
        </authorList>
    </citation>
    <scope>NUCLEOTIDE SEQUENCE</scope>
</reference>
<accession>T1BU93</accession>
<dbReference type="AlphaFoldDB" id="T1BU93"/>